<accession>A0A0C9N0G3</accession>
<comment type="caution">
    <text evidence="1">The sequence shown here is derived from an EMBL/GenBank/DDBJ whole genome shotgun (WGS) entry which is preliminary data.</text>
</comment>
<organism evidence="1 2">
    <name type="scientific">Sphingomonas paucimobilis NBRC 13935</name>
    <dbReference type="NCBI Taxonomy" id="1219050"/>
    <lineage>
        <taxon>Bacteria</taxon>
        <taxon>Pseudomonadati</taxon>
        <taxon>Pseudomonadota</taxon>
        <taxon>Alphaproteobacteria</taxon>
        <taxon>Sphingomonadales</taxon>
        <taxon>Sphingomonadaceae</taxon>
        <taxon>Sphingomonas</taxon>
    </lineage>
</organism>
<keyword evidence="2" id="KW-1185">Reference proteome</keyword>
<gene>
    <name evidence="1" type="ORF">SP6_14_02110</name>
</gene>
<evidence type="ECO:0000313" key="2">
    <source>
        <dbReference type="Proteomes" id="UP000032025"/>
    </source>
</evidence>
<dbReference type="Proteomes" id="UP000032025">
    <property type="component" value="Unassembled WGS sequence"/>
</dbReference>
<reference evidence="1 2" key="1">
    <citation type="submission" date="2014-08" db="EMBL/GenBank/DDBJ databases">
        <title>Whole genome shotgun sequence of Sphingomonas paucimobilis NBRC 13935.</title>
        <authorList>
            <person name="Hosoyama A."/>
            <person name="Hashimoto M."/>
            <person name="Hosoyama Y."/>
            <person name="Noguchi M."/>
            <person name="Uohara A."/>
            <person name="Ohji S."/>
            <person name="Katano-Makiyama Y."/>
            <person name="Ichikawa N."/>
            <person name="Kimura A."/>
            <person name="Yamazoe A."/>
            <person name="Fujita N."/>
        </authorList>
    </citation>
    <scope>NUCLEOTIDE SEQUENCE [LARGE SCALE GENOMIC DNA]</scope>
    <source>
        <strain evidence="1 2">NBRC 13935</strain>
    </source>
</reference>
<dbReference type="EMBL" id="BBJS01000014">
    <property type="protein sequence ID" value="GAN13054.1"/>
    <property type="molecule type" value="Genomic_DNA"/>
</dbReference>
<evidence type="ECO:0000313" key="1">
    <source>
        <dbReference type="EMBL" id="GAN13054.1"/>
    </source>
</evidence>
<dbReference type="AlphaFoldDB" id="A0A0C9N0G3"/>
<proteinExistence type="predicted"/>
<sequence>MAYIPLIQYVFMLPSPIQAGRHDKGTEFMLRRYAFRLILLASVAPLAGCSPTGSTADTATENAATLSLGNDDTSFTDNDSAINDALASNEFDANAATAR</sequence>
<protein>
    <submittedName>
        <fullName evidence="1">DNA, contig: SP614</fullName>
    </submittedName>
</protein>
<name>A0A0C9N0G3_SPHPI</name>